<keyword evidence="6 12" id="KW-0732">Signal</keyword>
<dbReference type="CDD" id="cd00342">
    <property type="entry name" value="gram_neg_porins"/>
    <property type="match status" value="1"/>
</dbReference>
<proteinExistence type="predicted"/>
<evidence type="ECO:0000313" key="15">
    <source>
        <dbReference type="Proteomes" id="UP000033452"/>
    </source>
</evidence>
<gene>
    <name evidence="14" type="ORF">TW77_17935</name>
</gene>
<evidence type="ECO:0000313" key="14">
    <source>
        <dbReference type="EMBL" id="KJZ06795.1"/>
    </source>
</evidence>
<dbReference type="GO" id="GO:0009279">
    <property type="term" value="C:cell outer membrane"/>
    <property type="evidence" value="ECO:0007669"/>
    <property type="project" value="UniProtKB-SubCell"/>
</dbReference>
<keyword evidence="10" id="KW-0998">Cell outer membrane</keyword>
<dbReference type="GO" id="GO:0015288">
    <property type="term" value="F:porin activity"/>
    <property type="evidence" value="ECO:0007669"/>
    <property type="project" value="UniProtKB-KW"/>
</dbReference>
<comment type="subcellular location">
    <subcellularLocation>
        <location evidence="1">Cell outer membrane</location>
        <topology evidence="1">Multi-pass membrane protein</topology>
    </subcellularLocation>
</comment>
<dbReference type="PANTHER" id="PTHR34501">
    <property type="entry name" value="PROTEIN YDDL-RELATED"/>
    <property type="match status" value="1"/>
</dbReference>
<dbReference type="EMBL" id="JXYA01000044">
    <property type="protein sequence ID" value="KJZ06795.1"/>
    <property type="molecule type" value="Genomic_DNA"/>
</dbReference>
<evidence type="ECO:0000256" key="9">
    <source>
        <dbReference type="ARBA" id="ARBA00023136"/>
    </source>
</evidence>
<evidence type="ECO:0000256" key="8">
    <source>
        <dbReference type="ARBA" id="ARBA00023114"/>
    </source>
</evidence>
<evidence type="ECO:0000259" key="13">
    <source>
        <dbReference type="Pfam" id="PF13609"/>
    </source>
</evidence>
<feature type="domain" description="Porin" evidence="13">
    <location>
        <begin position="68"/>
        <end position="394"/>
    </location>
</feature>
<feature type="region of interest" description="Disordered" evidence="11">
    <location>
        <begin position="52"/>
        <end position="100"/>
    </location>
</feature>
<keyword evidence="4" id="KW-1134">Transmembrane beta strand</keyword>
<dbReference type="Pfam" id="PF13609">
    <property type="entry name" value="Porin_4"/>
    <property type="match status" value="1"/>
</dbReference>
<dbReference type="InterPro" id="IPR023614">
    <property type="entry name" value="Porin_dom_sf"/>
</dbReference>
<dbReference type="PATRIC" id="fig|43658.5.peg.3788"/>
<feature type="compositionally biased region" description="Low complexity" evidence="11">
    <location>
        <begin position="53"/>
        <end position="90"/>
    </location>
</feature>
<name>A0A0F4QHN4_9GAMM</name>
<evidence type="ECO:0000256" key="10">
    <source>
        <dbReference type="ARBA" id="ARBA00023237"/>
    </source>
</evidence>
<organism evidence="14 15">
    <name type="scientific">Pseudoalteromonas rubra</name>
    <dbReference type="NCBI Taxonomy" id="43658"/>
    <lineage>
        <taxon>Bacteria</taxon>
        <taxon>Pseudomonadati</taxon>
        <taxon>Pseudomonadota</taxon>
        <taxon>Gammaproteobacteria</taxon>
        <taxon>Alteromonadales</taxon>
        <taxon>Pseudoalteromonadaceae</taxon>
        <taxon>Pseudoalteromonas</taxon>
    </lineage>
</organism>
<comment type="subunit">
    <text evidence="2">Homotrimer.</text>
</comment>
<dbReference type="OrthoDB" id="784582at2"/>
<keyword evidence="7" id="KW-0406">Ion transport</keyword>
<evidence type="ECO:0000256" key="6">
    <source>
        <dbReference type="ARBA" id="ARBA00022729"/>
    </source>
</evidence>
<dbReference type="SUPFAM" id="SSF56935">
    <property type="entry name" value="Porins"/>
    <property type="match status" value="1"/>
</dbReference>
<dbReference type="PANTHER" id="PTHR34501:SF9">
    <property type="entry name" value="MAJOR OUTER MEMBRANE PROTEIN P.IA"/>
    <property type="match status" value="1"/>
</dbReference>
<sequence length="401" mass="44511">MNHAISSVTKAILVALCVPLTCAHANTERAVTMADIEALEAQLKALKARFERQNPATAQPAQNTQSASAAAPAKAQTTRAPAATTTAKSPPAEEKRQLDVYATMRPTYGRLETNGEDNWDVRDALSHAGLKVTHEFDQDWSAELHGEWSIDVANEGNFGRSRRAYTALNTPVGRFGIGKQRPAQYLFIAEYVDIFNHANSPFAYDPESLFFVDNLISYRLTPGPFTFVAVAQFNGESGSNSDDLVNVGLSYDANDLHAAITYQQNDVYADDIQLGDNNLWATSLAYQFTPRFYAAVAYQDKNYDRRAPGADRSGHTFDLSFAYQLAKAYKLKTGYFDFDDGYQDSDPAAGGFDGYNVTLEWSPIKALRVHLEYLNKSFVNGDDFDSISIGFRYDYKTTIEY</sequence>
<keyword evidence="9" id="KW-0472">Membrane</keyword>
<evidence type="ECO:0000256" key="12">
    <source>
        <dbReference type="SAM" id="SignalP"/>
    </source>
</evidence>
<keyword evidence="8" id="KW-0626">Porin</keyword>
<comment type="caution">
    <text evidence="14">The sequence shown here is derived from an EMBL/GenBank/DDBJ whole genome shotgun (WGS) entry which is preliminary data.</text>
</comment>
<evidence type="ECO:0000256" key="1">
    <source>
        <dbReference type="ARBA" id="ARBA00004571"/>
    </source>
</evidence>
<dbReference type="Proteomes" id="UP000033452">
    <property type="component" value="Unassembled WGS sequence"/>
</dbReference>
<evidence type="ECO:0000256" key="5">
    <source>
        <dbReference type="ARBA" id="ARBA00022692"/>
    </source>
</evidence>
<feature type="signal peptide" evidence="12">
    <location>
        <begin position="1"/>
        <end position="25"/>
    </location>
</feature>
<accession>A0A0F4QHN4</accession>
<dbReference type="InterPro" id="IPR050298">
    <property type="entry name" value="Gram-neg_bact_OMP"/>
</dbReference>
<dbReference type="RefSeq" id="WP_046006357.1">
    <property type="nucleotide sequence ID" value="NZ_JXYA01000044.1"/>
</dbReference>
<reference evidence="14 15" key="1">
    <citation type="journal article" date="2015" name="BMC Genomics">
        <title>Genome mining reveals unlocked bioactive potential of marine Gram-negative bacteria.</title>
        <authorList>
            <person name="Machado H."/>
            <person name="Sonnenschein E.C."/>
            <person name="Melchiorsen J."/>
            <person name="Gram L."/>
        </authorList>
    </citation>
    <scope>NUCLEOTIDE SEQUENCE [LARGE SCALE GENOMIC DNA]</scope>
    <source>
        <strain evidence="14 15">S2471</strain>
    </source>
</reference>
<keyword evidence="15" id="KW-1185">Reference proteome</keyword>
<dbReference type="AlphaFoldDB" id="A0A0F4QHN4"/>
<evidence type="ECO:0000256" key="11">
    <source>
        <dbReference type="SAM" id="MobiDB-lite"/>
    </source>
</evidence>
<evidence type="ECO:0000256" key="3">
    <source>
        <dbReference type="ARBA" id="ARBA00022448"/>
    </source>
</evidence>
<dbReference type="GO" id="GO:0046930">
    <property type="term" value="C:pore complex"/>
    <property type="evidence" value="ECO:0007669"/>
    <property type="project" value="UniProtKB-KW"/>
</dbReference>
<feature type="chain" id="PRO_5002475381" evidence="12">
    <location>
        <begin position="26"/>
        <end position="401"/>
    </location>
</feature>
<keyword evidence="3" id="KW-0813">Transport</keyword>
<dbReference type="GO" id="GO:0006811">
    <property type="term" value="P:monoatomic ion transport"/>
    <property type="evidence" value="ECO:0007669"/>
    <property type="project" value="UniProtKB-KW"/>
</dbReference>
<protein>
    <submittedName>
        <fullName evidence="14">Porin</fullName>
    </submittedName>
</protein>
<dbReference type="Gene3D" id="2.40.160.10">
    <property type="entry name" value="Porin"/>
    <property type="match status" value="1"/>
</dbReference>
<evidence type="ECO:0000256" key="7">
    <source>
        <dbReference type="ARBA" id="ARBA00023065"/>
    </source>
</evidence>
<evidence type="ECO:0000256" key="2">
    <source>
        <dbReference type="ARBA" id="ARBA00011233"/>
    </source>
</evidence>
<keyword evidence="5" id="KW-0812">Transmembrane</keyword>
<evidence type="ECO:0000256" key="4">
    <source>
        <dbReference type="ARBA" id="ARBA00022452"/>
    </source>
</evidence>
<dbReference type="InterPro" id="IPR033900">
    <property type="entry name" value="Gram_neg_porin_domain"/>
</dbReference>